<dbReference type="EMBL" id="CP095073">
    <property type="protein sequence ID" value="UOQ45057.1"/>
    <property type="molecule type" value="Genomic_DNA"/>
</dbReference>
<comment type="similarity">
    <text evidence="1 4">Belongs to the glycerate kinase type-1 family.</text>
</comment>
<dbReference type="InterPro" id="IPR018197">
    <property type="entry name" value="Glycerate_kinase_RE-like"/>
</dbReference>
<dbReference type="Gene3D" id="3.90.1510.10">
    <property type="entry name" value="Glycerate kinase, domain 2"/>
    <property type="match status" value="1"/>
</dbReference>
<proteinExistence type="inferred from homology"/>
<keyword evidence="2 4" id="KW-0808">Transferase</keyword>
<keyword evidence="3 4" id="KW-0418">Kinase</keyword>
<gene>
    <name evidence="5" type="ORF">MUN89_03635</name>
</gene>
<dbReference type="Gene3D" id="3.40.50.10350">
    <property type="entry name" value="Glycerate kinase, domain 1"/>
    <property type="match status" value="1"/>
</dbReference>
<evidence type="ECO:0000256" key="3">
    <source>
        <dbReference type="ARBA" id="ARBA00022777"/>
    </source>
</evidence>
<dbReference type="PANTHER" id="PTHR21599">
    <property type="entry name" value="GLYCERATE KINASE"/>
    <property type="match status" value="1"/>
</dbReference>
<reference evidence="5 6" key="1">
    <citation type="submission" date="2022-04" db="EMBL/GenBank/DDBJ databases">
        <title>Halobacillus sp. isolated from saltern.</title>
        <authorList>
            <person name="Won M."/>
            <person name="Lee C.-M."/>
            <person name="Woen H.-Y."/>
            <person name="Kwon S.-W."/>
        </authorList>
    </citation>
    <scope>NUCLEOTIDE SEQUENCE [LARGE SCALE GENOMIC DNA]</scope>
    <source>
        <strain evidence="5 6">SSBR10-3</strain>
    </source>
</reference>
<evidence type="ECO:0000256" key="1">
    <source>
        <dbReference type="ARBA" id="ARBA00006284"/>
    </source>
</evidence>
<protein>
    <submittedName>
        <fullName evidence="5">Glycerate kinase</fullName>
    </submittedName>
</protein>
<evidence type="ECO:0000313" key="6">
    <source>
        <dbReference type="Proteomes" id="UP000831787"/>
    </source>
</evidence>
<dbReference type="PIRSF" id="PIRSF006078">
    <property type="entry name" value="GlxK"/>
    <property type="match status" value="1"/>
</dbReference>
<dbReference type="SUPFAM" id="SSF110738">
    <property type="entry name" value="Glycerate kinase I"/>
    <property type="match status" value="1"/>
</dbReference>
<dbReference type="RefSeq" id="WP_244711497.1">
    <property type="nucleotide sequence ID" value="NZ_CP095073.1"/>
</dbReference>
<dbReference type="NCBIfam" id="TIGR00045">
    <property type="entry name" value="glycerate kinase"/>
    <property type="match status" value="1"/>
</dbReference>
<sequence>MKVVLAPDSFKGSLSAQEVCEAMEQGVTAAAPEAETILIPMADGGEGSIDALTKWVHKEVPIAVHGPDGSLVDTSYVILSHEGKEVAFVECARSTGLDLIPDEGRDPLLYNSFGLGEQIRSAVEKGYRDIVVSLGGSATTDGGTGLLQALGYKLYNADDKELEWDRNILLEADKIEDTDLAEKLSNCQITIASDVTNPFHGTNGAAYIYGPQKGASNEQVQLLDEGLVRFSKAIEKFNGRNVQEIEGAGAAGGLGGALTGVLNAKMQSGFDVIAELVELEKFIDDSDLVFTGEGSLDAQSANGKVPVSIGLLAEKYKKPVFALAGKVDLNGDYKMLTAVFSIQSEPLDLKKALEPSHSKKALTHTSEQVLRTFLSR</sequence>
<keyword evidence="6" id="KW-1185">Reference proteome</keyword>
<dbReference type="InterPro" id="IPR004381">
    <property type="entry name" value="Glycerate_kinase"/>
</dbReference>
<organism evidence="5 6">
    <name type="scientific">Halobacillus salinarum</name>
    <dbReference type="NCBI Taxonomy" id="2932257"/>
    <lineage>
        <taxon>Bacteria</taxon>
        <taxon>Bacillati</taxon>
        <taxon>Bacillota</taxon>
        <taxon>Bacilli</taxon>
        <taxon>Bacillales</taxon>
        <taxon>Bacillaceae</taxon>
        <taxon>Halobacillus</taxon>
    </lineage>
</organism>
<name>A0ABY4EM24_9BACI</name>
<dbReference type="Pfam" id="PF02595">
    <property type="entry name" value="Gly_kinase"/>
    <property type="match status" value="1"/>
</dbReference>
<evidence type="ECO:0000256" key="4">
    <source>
        <dbReference type="PIRNR" id="PIRNR006078"/>
    </source>
</evidence>
<evidence type="ECO:0000256" key="2">
    <source>
        <dbReference type="ARBA" id="ARBA00022679"/>
    </source>
</evidence>
<accession>A0ABY4EM24</accession>
<dbReference type="GO" id="GO:0016301">
    <property type="term" value="F:kinase activity"/>
    <property type="evidence" value="ECO:0007669"/>
    <property type="project" value="UniProtKB-KW"/>
</dbReference>
<dbReference type="InterPro" id="IPR036129">
    <property type="entry name" value="Glycerate_kinase_sf"/>
</dbReference>
<dbReference type="InterPro" id="IPR018193">
    <property type="entry name" value="Glyc_kinase_flavodox-like_fold"/>
</dbReference>
<dbReference type="PANTHER" id="PTHR21599:SF0">
    <property type="entry name" value="GLYCERATE KINASE"/>
    <property type="match status" value="1"/>
</dbReference>
<dbReference type="Proteomes" id="UP000831787">
    <property type="component" value="Chromosome"/>
</dbReference>
<evidence type="ECO:0000313" key="5">
    <source>
        <dbReference type="EMBL" id="UOQ45057.1"/>
    </source>
</evidence>